<reference evidence="4" key="1">
    <citation type="submission" date="2016-10" db="EMBL/GenBank/DDBJ databases">
        <authorList>
            <person name="Varghese N."/>
            <person name="Submissions S."/>
        </authorList>
    </citation>
    <scope>NUCLEOTIDE SEQUENCE [LARGE SCALE GENOMIC DNA]</scope>
    <source>
        <strain evidence="4">P18</strain>
    </source>
</reference>
<proteinExistence type="predicted"/>
<feature type="domain" description="DUF3492" evidence="2">
    <location>
        <begin position="1"/>
        <end position="257"/>
    </location>
</feature>
<sequence>MRICLILEGSYPYTYGGVATWMHGYIQALQEHTFILWVIGAHAKDKGKYKYELPSNVKEVHEVFLDDALKVRARKKDKFKLSDDEKEAIEKLIDCERPDWKILFDMYQKRHYNPASFLMSEEFLEILTRLCKEKYPYVAFAETFHTIRSMLLPVLYLIGSKIPEADIYHTICTGYGGLLACLGNYMTGKPIILSEHGIYSREREEEIIRAQWVIPAFKRHWIKFFYMLSDVVYKRATFISCLFENANKIQVELGAEPSKCRVIPNGIRYERFCNIPYKEDDGFIDIGAIIRIAQIKDVKTLIYAFHELTGMRDNVRLHILGGIDDEEYAEECYQLVESLEIKNLKFVGQVDVVKYMEKLDFTVLTSISEGQPLSVLESFASGRPVVTTDVGCCRELIEGASDDFFGTAGFIVPPMHREGLAKAMDKMCSDRQVRIEMGQNGKRRVEKFFQHPQMMKKYNSLYNEIYYGVKL</sequence>
<dbReference type="Pfam" id="PF11997">
    <property type="entry name" value="DUF3492"/>
    <property type="match status" value="1"/>
</dbReference>
<dbReference type="Gene3D" id="3.40.50.2000">
    <property type="entry name" value="Glycogen Phosphorylase B"/>
    <property type="match status" value="2"/>
</dbReference>
<dbReference type="Proteomes" id="UP000182624">
    <property type="component" value="Unassembled WGS sequence"/>
</dbReference>
<dbReference type="PANTHER" id="PTHR12526">
    <property type="entry name" value="GLYCOSYLTRANSFERASE"/>
    <property type="match status" value="1"/>
</dbReference>
<dbReference type="OrthoDB" id="9772485at2"/>
<evidence type="ECO:0000313" key="3">
    <source>
        <dbReference type="EMBL" id="SFP52604.1"/>
    </source>
</evidence>
<evidence type="ECO:0000259" key="2">
    <source>
        <dbReference type="Pfam" id="PF11997"/>
    </source>
</evidence>
<dbReference type="Pfam" id="PF00534">
    <property type="entry name" value="Glycos_transf_1"/>
    <property type="match status" value="1"/>
</dbReference>
<dbReference type="NCBIfam" id="NF038011">
    <property type="entry name" value="PelF"/>
    <property type="match status" value="1"/>
</dbReference>
<dbReference type="EMBL" id="FOXO01000003">
    <property type="protein sequence ID" value="SFP52604.1"/>
    <property type="molecule type" value="Genomic_DNA"/>
</dbReference>
<dbReference type="AlphaFoldDB" id="A0A1I5R224"/>
<dbReference type="GO" id="GO:0016757">
    <property type="term" value="F:glycosyltransferase activity"/>
    <property type="evidence" value="ECO:0007669"/>
    <property type="project" value="InterPro"/>
</dbReference>
<evidence type="ECO:0000313" key="4">
    <source>
        <dbReference type="Proteomes" id="UP000182624"/>
    </source>
</evidence>
<dbReference type="InterPro" id="IPR047691">
    <property type="entry name" value="PelF-like"/>
</dbReference>
<evidence type="ECO:0000259" key="1">
    <source>
        <dbReference type="Pfam" id="PF00534"/>
    </source>
</evidence>
<accession>A0A1I5R224</accession>
<keyword evidence="3" id="KW-0808">Transferase</keyword>
<dbReference type="InterPro" id="IPR001296">
    <property type="entry name" value="Glyco_trans_1"/>
</dbReference>
<organism evidence="3 4">
    <name type="scientific">Butyrivibrio proteoclasticus</name>
    <dbReference type="NCBI Taxonomy" id="43305"/>
    <lineage>
        <taxon>Bacteria</taxon>
        <taxon>Bacillati</taxon>
        <taxon>Bacillota</taxon>
        <taxon>Clostridia</taxon>
        <taxon>Lachnospirales</taxon>
        <taxon>Lachnospiraceae</taxon>
        <taxon>Butyrivibrio</taxon>
    </lineage>
</organism>
<name>A0A1I5R224_9FIRM</name>
<dbReference type="RefSeq" id="WP_074884091.1">
    <property type="nucleotide sequence ID" value="NZ_FOXO01000003.1"/>
</dbReference>
<dbReference type="SUPFAM" id="SSF53756">
    <property type="entry name" value="UDP-Glycosyltransferase/glycogen phosphorylase"/>
    <property type="match status" value="1"/>
</dbReference>
<dbReference type="InterPro" id="IPR022622">
    <property type="entry name" value="DUF3492"/>
</dbReference>
<gene>
    <name evidence="3" type="ORF">SAMN04487928_10382</name>
</gene>
<protein>
    <submittedName>
        <fullName evidence="3">Glycosyltransferase involved in cell wall bisynthesis</fullName>
    </submittedName>
</protein>
<feature type="domain" description="Glycosyl transferase family 1" evidence="1">
    <location>
        <begin position="286"/>
        <end position="444"/>
    </location>
</feature>
<dbReference type="PANTHER" id="PTHR12526:SF608">
    <property type="entry name" value="PELF"/>
    <property type="match status" value="1"/>
</dbReference>
<keyword evidence="4" id="KW-1185">Reference proteome</keyword>